<keyword evidence="7" id="KW-1185">Reference proteome</keyword>
<dbReference type="GO" id="GO:0005615">
    <property type="term" value="C:extracellular space"/>
    <property type="evidence" value="ECO:0007669"/>
    <property type="project" value="TreeGrafter"/>
</dbReference>
<organism evidence="6 7">
    <name type="scientific">Papilio xuthus</name>
    <name type="common">Asian swallowtail butterfly</name>
    <dbReference type="NCBI Taxonomy" id="66420"/>
    <lineage>
        <taxon>Eukaryota</taxon>
        <taxon>Metazoa</taxon>
        <taxon>Ecdysozoa</taxon>
        <taxon>Arthropoda</taxon>
        <taxon>Hexapoda</taxon>
        <taxon>Insecta</taxon>
        <taxon>Pterygota</taxon>
        <taxon>Neoptera</taxon>
        <taxon>Endopterygota</taxon>
        <taxon>Lepidoptera</taxon>
        <taxon>Glossata</taxon>
        <taxon>Ditrysia</taxon>
        <taxon>Papilionoidea</taxon>
        <taxon>Papilionidae</taxon>
        <taxon>Papilioninae</taxon>
        <taxon>Papilio</taxon>
    </lineage>
</organism>
<accession>A0A0N0P9V3</accession>
<dbReference type="SUPFAM" id="SSF53474">
    <property type="entry name" value="alpha/beta-Hydrolases"/>
    <property type="match status" value="1"/>
</dbReference>
<evidence type="ECO:0000256" key="1">
    <source>
        <dbReference type="ARBA" id="ARBA00004613"/>
    </source>
</evidence>
<dbReference type="InterPro" id="IPR000734">
    <property type="entry name" value="TAG_lipase"/>
</dbReference>
<evidence type="ECO:0000256" key="4">
    <source>
        <dbReference type="RuleBase" id="RU004262"/>
    </source>
</evidence>
<dbReference type="PANTHER" id="PTHR11610">
    <property type="entry name" value="LIPASE"/>
    <property type="match status" value="1"/>
</dbReference>
<dbReference type="Proteomes" id="UP000053268">
    <property type="component" value="Unassembled WGS sequence"/>
</dbReference>
<keyword evidence="3" id="KW-0964">Secreted</keyword>
<dbReference type="PANTHER" id="PTHR11610:SF37">
    <property type="entry name" value="GH01208P"/>
    <property type="match status" value="1"/>
</dbReference>
<protein>
    <submittedName>
        <fullName evidence="6">Pancreatic triacylglycerol lipase</fullName>
    </submittedName>
</protein>
<dbReference type="Pfam" id="PF00151">
    <property type="entry name" value="Lipase"/>
    <property type="match status" value="1"/>
</dbReference>
<evidence type="ECO:0000256" key="2">
    <source>
        <dbReference type="ARBA" id="ARBA00010701"/>
    </source>
</evidence>
<evidence type="ECO:0000313" key="7">
    <source>
        <dbReference type="Proteomes" id="UP000053268"/>
    </source>
</evidence>
<comment type="subcellular location">
    <subcellularLocation>
        <location evidence="1">Secreted</location>
    </subcellularLocation>
</comment>
<name>A0A0N0P9V3_PAPXU</name>
<dbReference type="GO" id="GO:0016042">
    <property type="term" value="P:lipid catabolic process"/>
    <property type="evidence" value="ECO:0007669"/>
    <property type="project" value="TreeGrafter"/>
</dbReference>
<dbReference type="Gene3D" id="3.40.50.1820">
    <property type="entry name" value="alpha/beta hydrolase"/>
    <property type="match status" value="1"/>
</dbReference>
<dbReference type="GO" id="GO:0016298">
    <property type="term" value="F:lipase activity"/>
    <property type="evidence" value="ECO:0007669"/>
    <property type="project" value="InterPro"/>
</dbReference>
<dbReference type="InterPro" id="IPR029058">
    <property type="entry name" value="AB_hydrolase_fold"/>
</dbReference>
<evidence type="ECO:0000313" key="6">
    <source>
        <dbReference type="EMBL" id="KPJ03798.1"/>
    </source>
</evidence>
<reference evidence="6 7" key="1">
    <citation type="journal article" date="2015" name="Nat. Commun.">
        <title>Outbred genome sequencing and CRISPR/Cas9 gene editing in butterflies.</title>
        <authorList>
            <person name="Li X."/>
            <person name="Fan D."/>
            <person name="Zhang W."/>
            <person name="Liu G."/>
            <person name="Zhang L."/>
            <person name="Zhao L."/>
            <person name="Fang X."/>
            <person name="Chen L."/>
            <person name="Dong Y."/>
            <person name="Chen Y."/>
            <person name="Ding Y."/>
            <person name="Zhao R."/>
            <person name="Feng M."/>
            <person name="Zhu Y."/>
            <person name="Feng Y."/>
            <person name="Jiang X."/>
            <person name="Zhu D."/>
            <person name="Xiang H."/>
            <person name="Feng X."/>
            <person name="Li S."/>
            <person name="Wang J."/>
            <person name="Zhang G."/>
            <person name="Kronforst M.R."/>
            <person name="Wang W."/>
        </authorList>
    </citation>
    <scope>NUCLEOTIDE SEQUENCE [LARGE SCALE GENOMIC DNA]</scope>
    <source>
        <strain evidence="6">Ya'a_city_454_Px</strain>
        <tissue evidence="6">Whole body</tissue>
    </source>
</reference>
<evidence type="ECO:0000256" key="3">
    <source>
        <dbReference type="ARBA" id="ARBA00022525"/>
    </source>
</evidence>
<feature type="domain" description="Lipase" evidence="5">
    <location>
        <begin position="17"/>
        <end position="156"/>
    </location>
</feature>
<dbReference type="InterPro" id="IPR013818">
    <property type="entry name" value="Lipase"/>
</dbReference>
<dbReference type="EMBL" id="KQ459089">
    <property type="protein sequence ID" value="KPJ03798.1"/>
    <property type="molecule type" value="Genomic_DNA"/>
</dbReference>
<gene>
    <name evidence="6" type="ORF">RR46_00310</name>
</gene>
<dbReference type="AlphaFoldDB" id="A0A0N0P9V3"/>
<dbReference type="GO" id="GO:0017171">
    <property type="term" value="F:serine hydrolase activity"/>
    <property type="evidence" value="ECO:0007669"/>
    <property type="project" value="TreeGrafter"/>
</dbReference>
<sequence>MTRFHYQVKCQNDQASCLDPAGPLYSGLISFKNGVSPECAKQVDVIHTDPGGYGIADRAGTADFWPNYEGGKTVQPGCLRGNFPLLSEEGLCSHIASWRYFAETINDCNCFPAASAPDYATWSSTNGTTNSTIYMGEYLSPEARGNYYLVTNDRSLYGIGEEGTDPNNRIDN</sequence>
<proteinExistence type="inferred from homology"/>
<evidence type="ECO:0000259" key="5">
    <source>
        <dbReference type="Pfam" id="PF00151"/>
    </source>
</evidence>
<comment type="similarity">
    <text evidence="2 4">Belongs to the AB hydrolase superfamily. Lipase family.</text>
</comment>